<organism evidence="26 27">
    <name type="scientific">Chlamydomonas incerta</name>
    <dbReference type="NCBI Taxonomy" id="51695"/>
    <lineage>
        <taxon>Eukaryota</taxon>
        <taxon>Viridiplantae</taxon>
        <taxon>Chlorophyta</taxon>
        <taxon>core chlorophytes</taxon>
        <taxon>Chlorophyceae</taxon>
        <taxon>CS clade</taxon>
        <taxon>Chlamydomonadales</taxon>
        <taxon>Chlamydomonadaceae</taxon>
        <taxon>Chlamydomonas</taxon>
    </lineage>
</organism>
<keyword evidence="10" id="KW-0479">Metal-binding</keyword>
<comment type="function">
    <text evidence="1 18">DNA-dependent RNA polymerase catalyzes the transcription of DNA into RNA using the four ribonucleoside triphosphates as substrates.</text>
</comment>
<dbReference type="GO" id="GO:0003899">
    <property type="term" value="F:DNA-directed RNA polymerase activity"/>
    <property type="evidence" value="ECO:0007669"/>
    <property type="project" value="UniProtKB-EC"/>
</dbReference>
<dbReference type="PROSITE" id="PS01166">
    <property type="entry name" value="RNA_POL_BETA"/>
    <property type="match status" value="1"/>
</dbReference>
<evidence type="ECO:0000256" key="6">
    <source>
        <dbReference type="ARBA" id="ARBA00022528"/>
    </source>
</evidence>
<feature type="domain" description="RNA polymerase Rpb2" evidence="24">
    <location>
        <begin position="478"/>
        <end position="542"/>
    </location>
</feature>
<dbReference type="InterPro" id="IPR015712">
    <property type="entry name" value="DNA-dir_RNA_pol_su2"/>
</dbReference>
<keyword evidence="27" id="KW-1185">Reference proteome</keyword>
<evidence type="ECO:0000256" key="8">
    <source>
        <dbReference type="ARBA" id="ARBA00022679"/>
    </source>
</evidence>
<dbReference type="GO" id="GO:0003677">
    <property type="term" value="F:DNA binding"/>
    <property type="evidence" value="ECO:0007669"/>
    <property type="project" value="InterPro"/>
</dbReference>
<keyword evidence="6" id="KW-0150">Chloroplast</keyword>
<dbReference type="GO" id="GO:0032549">
    <property type="term" value="F:ribonucleoside binding"/>
    <property type="evidence" value="ECO:0007669"/>
    <property type="project" value="InterPro"/>
</dbReference>
<dbReference type="Pfam" id="PF04560">
    <property type="entry name" value="RNA_pol_Rpb2_7"/>
    <property type="match status" value="1"/>
</dbReference>
<dbReference type="EMBL" id="JAEHOC010000006">
    <property type="protein sequence ID" value="KAG2440977.1"/>
    <property type="molecule type" value="Genomic_DNA"/>
</dbReference>
<keyword evidence="7" id="KW-0934">Plastid</keyword>
<feature type="domain" description="RNA polymerase Rpb2" evidence="22">
    <location>
        <begin position="227"/>
        <end position="395"/>
    </location>
</feature>
<dbReference type="Pfam" id="PF00562">
    <property type="entry name" value="RNA_pol_Rpb2_6"/>
    <property type="match status" value="2"/>
</dbReference>
<keyword evidence="13 18" id="KW-0804">Transcription</keyword>
<evidence type="ECO:0000259" key="25">
    <source>
        <dbReference type="Pfam" id="PF06883"/>
    </source>
</evidence>
<dbReference type="Pfam" id="PF04563">
    <property type="entry name" value="RNA_pol_Rpb2_1"/>
    <property type="match status" value="1"/>
</dbReference>
<evidence type="ECO:0000256" key="16">
    <source>
        <dbReference type="ARBA" id="ARBA00048552"/>
    </source>
</evidence>
<reference evidence="26" key="1">
    <citation type="journal article" date="2020" name="bioRxiv">
        <title>Comparative genomics of Chlamydomonas.</title>
        <authorList>
            <person name="Craig R.J."/>
            <person name="Hasan A.R."/>
            <person name="Ness R.W."/>
            <person name="Keightley P.D."/>
        </authorList>
    </citation>
    <scope>NUCLEOTIDE SEQUENCE</scope>
    <source>
        <strain evidence="26">SAG 7.73</strain>
    </source>
</reference>
<evidence type="ECO:0000256" key="3">
    <source>
        <dbReference type="ARBA" id="ARBA00004229"/>
    </source>
</evidence>
<feature type="region of interest" description="Disordered" evidence="19">
    <location>
        <begin position="876"/>
        <end position="969"/>
    </location>
</feature>
<dbReference type="InterPro" id="IPR007641">
    <property type="entry name" value="RNA_pol_Rpb2_7"/>
</dbReference>
<protein>
    <recommendedName>
        <fullName evidence="18">DNA-directed RNA polymerase subunit beta</fullName>
        <ecNumber evidence="18">2.7.7.6</ecNumber>
    </recommendedName>
</protein>
<feature type="domain" description="DNA-directed RNA polymerase subunit 2 hybrid-binding" evidence="20">
    <location>
        <begin position="720"/>
        <end position="848"/>
    </location>
</feature>
<dbReference type="GO" id="GO:0009507">
    <property type="term" value="C:chloroplast"/>
    <property type="evidence" value="ECO:0007669"/>
    <property type="project" value="UniProtKB-SubCell"/>
</dbReference>
<keyword evidence="5 18" id="KW-0240">DNA-directed RNA polymerase</keyword>
<comment type="catalytic activity">
    <reaction evidence="16 18">
        <text>RNA(n) + a ribonucleoside 5'-triphosphate = RNA(n+1) + diphosphate</text>
        <dbReference type="Rhea" id="RHEA:21248"/>
        <dbReference type="Rhea" id="RHEA-COMP:14527"/>
        <dbReference type="Rhea" id="RHEA-COMP:17342"/>
        <dbReference type="ChEBI" id="CHEBI:33019"/>
        <dbReference type="ChEBI" id="CHEBI:61557"/>
        <dbReference type="ChEBI" id="CHEBI:140395"/>
        <dbReference type="EC" id="2.7.7.6"/>
    </reaction>
</comment>
<dbReference type="PANTHER" id="PTHR20856">
    <property type="entry name" value="DNA-DIRECTED RNA POLYMERASE I SUBUNIT 2"/>
    <property type="match status" value="1"/>
</dbReference>
<feature type="domain" description="DNA-directed RNA polymerase subunit 2 hybrid-binding" evidence="20">
    <location>
        <begin position="949"/>
        <end position="1194"/>
    </location>
</feature>
<dbReference type="Pfam" id="PF04565">
    <property type="entry name" value="RNA_pol_Rpb2_3"/>
    <property type="match status" value="1"/>
</dbReference>
<evidence type="ECO:0000256" key="4">
    <source>
        <dbReference type="ARBA" id="ARBA00006835"/>
    </source>
</evidence>
<name>A0A835T8Q0_CHLIN</name>
<dbReference type="InterPro" id="IPR007644">
    <property type="entry name" value="RNA_pol_bsu_protrusion"/>
</dbReference>
<dbReference type="InterPro" id="IPR007120">
    <property type="entry name" value="DNA-dir_RNAP_su2_dom"/>
</dbReference>
<evidence type="ECO:0000259" key="23">
    <source>
        <dbReference type="Pfam" id="PF04563"/>
    </source>
</evidence>
<dbReference type="CDD" id="cd00653">
    <property type="entry name" value="RNA_pol_B_RPB2"/>
    <property type="match status" value="1"/>
</dbReference>
<evidence type="ECO:0000256" key="18">
    <source>
        <dbReference type="RuleBase" id="RU363031"/>
    </source>
</evidence>
<evidence type="ECO:0000256" key="14">
    <source>
        <dbReference type="ARBA" id="ARBA00023242"/>
    </source>
</evidence>
<feature type="domain" description="RNA polymerase beta subunit protrusion" evidence="23">
    <location>
        <begin position="41"/>
        <end position="429"/>
    </location>
</feature>
<evidence type="ECO:0000256" key="9">
    <source>
        <dbReference type="ARBA" id="ARBA00022695"/>
    </source>
</evidence>
<dbReference type="GO" id="GO:0006351">
    <property type="term" value="P:DNA-templated transcription"/>
    <property type="evidence" value="ECO:0007669"/>
    <property type="project" value="InterPro"/>
</dbReference>
<feature type="region of interest" description="Disordered" evidence="19">
    <location>
        <begin position="1"/>
        <end position="20"/>
    </location>
</feature>
<evidence type="ECO:0000313" key="27">
    <source>
        <dbReference type="Proteomes" id="UP000650467"/>
    </source>
</evidence>
<dbReference type="Pfam" id="PF06883">
    <property type="entry name" value="RNA_pol_Rpa2_4"/>
    <property type="match status" value="1"/>
</dbReference>
<dbReference type="Gene3D" id="2.40.270.10">
    <property type="entry name" value="DNA-directed RNA polymerase, subunit 2, domain 6"/>
    <property type="match status" value="2"/>
</dbReference>
<evidence type="ECO:0000256" key="19">
    <source>
        <dbReference type="SAM" id="MobiDB-lite"/>
    </source>
</evidence>
<dbReference type="Gene3D" id="3.90.1110.10">
    <property type="entry name" value="RNA polymerase Rpb2, domain 2"/>
    <property type="match status" value="1"/>
</dbReference>
<dbReference type="InterPro" id="IPR037033">
    <property type="entry name" value="DNA-dir_RNAP_su2_hyb_sf"/>
</dbReference>
<evidence type="ECO:0000313" key="26">
    <source>
        <dbReference type="EMBL" id="KAG2440977.1"/>
    </source>
</evidence>
<dbReference type="GO" id="GO:0005634">
    <property type="term" value="C:nucleus"/>
    <property type="evidence" value="ECO:0007669"/>
    <property type="project" value="UniProtKB-SubCell"/>
</dbReference>
<sequence length="1311" mass="141437">MADGAEDPRRGPLDTGTERYQKLKQTQVPRDEQEVPLEYQKLVEPHVASFNYFIGEGLQNVVESLQPVEVTHPTTGEVTRIWLSDVRVEKPVRDDVVGLRLTGGAGAVANSRIMPRDCREGGTSYKGSLMATFNWCAGDGMPCSLDRKLGALPVMVRSAACNLAGMSRAELVAAKEEANEMGGYFICNGIERIIRCLVAQRRHYIMALRRGAYHKRGANYTDAATLIRCVRPDQSSATVRCHYLTDGTVNFAFTMRRAEYFIPAGVLLKCFLEVSDRELYAKLVAGSAPGGGAAAFAAERAELLLRQADRHDLRTKTQCIEYLGRHFRVVLEQPASATDYEVGEALLAQYVFTHLDPARPADKLALLLAMLHKLYALVCGACAEDNPDALTHHEILLPGHLLLKFMKEKLEDVLSLSRELIKKDLEARPTTDVASAEYMSGLLKKLGDVGAKFEYLLNTGNLVSRSGLDLSQATGFTVVAEKLNFFRYLSHFRSVHRGAYFAELRTTTVRKLLPESWGFMCPVHTPDGAPCGLLNHFTAAAGIVTEGSSDAEMTELGIMQVLTSLGMSPASPALSPPPPPEYLCVQLDGRVVGHVRSGAAAAALVARLRAIKAIALEAYERGVPAEGLGLGAAEAEVPYHLEVVHIPPLLGGPFPGLFLFSQSARMIRPVVQVETSRREMVGGLEQCFMAISCPDGGHGGSPGLAFTHAELGAGAMLSVVASLTPYSDFNQSPRNMYQCQMAKQTMGTPGQATAHRTDTKVYRIQTPQAPICRTIRYAEYKMDEFPNGTNAIVAVLAYTGYDMEDAMILNKSAVERGLAHASLYKTECVNLKEERGGGKQYFAATPHTQMTRNAMAARQKPTGAFGQLYPQNIPAAAKSPACQPRPVPAPGAGGAAKPAAAARPAASSDSSGSGSGSGSDAEPDEDMEEQAHAAGESEADRIRRANRRVLVPEPDNQDSDRIEPDGLPAVGSIIWPGQVFYSTRDEQSGKSKSHKLKGEEVAVVDQVTLIGTGGGRGGGGGELPQQANIRLRFNRNPMIGDKFASRHGQKGVLSILWPDTDMPFAAATGIRPDLIINPHAFPSRMTIGMLVESLVSKGGALAGQFVDASPFQRADGVEKGNATERWGAYLERQGFSRYGQETMISGVTGCEMPCDIYIGPVYYQRLRHMVSDKFQVRSTGPINAMTRQPIKGRKFGGGIRFGEMERDSLLAHGAAYLLHDRLHACSDYHVADVCVSCGSLLAPLRKPAANADVTSNLMLGGGGGEGGGKTVCPVCCPGSSATIERVALPYVFRFLAAELAAMNIKMEMEIK</sequence>
<keyword evidence="8 18" id="KW-0808">Transferase</keyword>
<gene>
    <name evidence="26" type="ORF">HXX76_003830</name>
</gene>
<feature type="domain" description="RNA polymerase Rpb2" evidence="21">
    <location>
        <begin position="1197"/>
        <end position="1309"/>
    </location>
</feature>
<keyword evidence="11" id="KW-0863">Zinc-finger</keyword>
<evidence type="ECO:0000256" key="10">
    <source>
        <dbReference type="ARBA" id="ARBA00022723"/>
    </source>
</evidence>
<evidence type="ECO:0000256" key="5">
    <source>
        <dbReference type="ARBA" id="ARBA00022478"/>
    </source>
</evidence>
<dbReference type="Gene3D" id="3.90.1800.10">
    <property type="entry name" value="RNA polymerase alpha subunit dimerisation domain"/>
    <property type="match status" value="1"/>
</dbReference>
<dbReference type="InterPro" id="IPR037034">
    <property type="entry name" value="RNA_pol_Rpb2_2_sf"/>
</dbReference>
<comment type="subunit">
    <text evidence="15">In plastids the minimal PEP RNA polymerase catalytic core is composed of four subunits: alpha, beta, beta', and beta''. When a (nuclear-encoded) sigma factor is associated with the core the holoenzyme is formed, which can initiate transcription.</text>
</comment>
<evidence type="ECO:0000256" key="17">
    <source>
        <dbReference type="RuleBase" id="RU000434"/>
    </source>
</evidence>
<feature type="compositionally biased region" description="Low complexity" evidence="19">
    <location>
        <begin position="895"/>
        <end position="912"/>
    </location>
</feature>
<dbReference type="InterPro" id="IPR007642">
    <property type="entry name" value="RNA_pol_Rpb2_2"/>
</dbReference>
<dbReference type="Proteomes" id="UP000650467">
    <property type="component" value="Unassembled WGS sequence"/>
</dbReference>
<dbReference type="GO" id="GO:0008270">
    <property type="term" value="F:zinc ion binding"/>
    <property type="evidence" value="ECO:0007669"/>
    <property type="project" value="UniProtKB-KW"/>
</dbReference>
<evidence type="ECO:0000256" key="15">
    <source>
        <dbReference type="ARBA" id="ARBA00026088"/>
    </source>
</evidence>
<evidence type="ECO:0000259" key="24">
    <source>
        <dbReference type="Pfam" id="PF04565"/>
    </source>
</evidence>
<evidence type="ECO:0000256" key="13">
    <source>
        <dbReference type="ARBA" id="ARBA00023163"/>
    </source>
</evidence>
<keyword evidence="9 18" id="KW-0548">Nucleotidyltransferase</keyword>
<proteinExistence type="inferred from homology"/>
<dbReference type="GO" id="GO:0000428">
    <property type="term" value="C:DNA-directed RNA polymerase complex"/>
    <property type="evidence" value="ECO:0007669"/>
    <property type="project" value="UniProtKB-KW"/>
</dbReference>
<evidence type="ECO:0000259" key="22">
    <source>
        <dbReference type="Pfam" id="PF04561"/>
    </source>
</evidence>
<evidence type="ECO:0000256" key="12">
    <source>
        <dbReference type="ARBA" id="ARBA00022833"/>
    </source>
</evidence>
<keyword evidence="14" id="KW-0539">Nucleus</keyword>
<comment type="caution">
    <text evidence="26">The sequence shown here is derived from an EMBL/GenBank/DDBJ whole genome shotgun (WGS) entry which is preliminary data.</text>
</comment>
<dbReference type="InterPro" id="IPR007121">
    <property type="entry name" value="RNA_pol_bsu_CS"/>
</dbReference>
<evidence type="ECO:0000259" key="20">
    <source>
        <dbReference type="Pfam" id="PF00562"/>
    </source>
</evidence>
<keyword evidence="12" id="KW-0862">Zinc</keyword>
<accession>A0A835T8Q0</accession>
<dbReference type="SUPFAM" id="SSF64484">
    <property type="entry name" value="beta and beta-prime subunits of DNA dependent RNA-polymerase"/>
    <property type="match status" value="2"/>
</dbReference>
<evidence type="ECO:0000256" key="1">
    <source>
        <dbReference type="ARBA" id="ARBA00004026"/>
    </source>
</evidence>
<dbReference type="Pfam" id="PF04561">
    <property type="entry name" value="RNA_pol_Rpb2_2"/>
    <property type="match status" value="1"/>
</dbReference>
<dbReference type="InterPro" id="IPR009674">
    <property type="entry name" value="Rpa2_dom_4"/>
</dbReference>
<evidence type="ECO:0000256" key="7">
    <source>
        <dbReference type="ARBA" id="ARBA00022640"/>
    </source>
</evidence>
<dbReference type="Gene3D" id="3.90.1100.10">
    <property type="match status" value="2"/>
</dbReference>
<dbReference type="FunFam" id="3.90.1100.10:FF:000016">
    <property type="entry name" value="DNA-directed RNA polymerase subunit beta"/>
    <property type="match status" value="1"/>
</dbReference>
<evidence type="ECO:0000256" key="2">
    <source>
        <dbReference type="ARBA" id="ARBA00004123"/>
    </source>
</evidence>
<dbReference type="FunFam" id="2.40.270.10:FF:000006">
    <property type="entry name" value="DNA-directed RNA polymerase subunit beta"/>
    <property type="match status" value="1"/>
</dbReference>
<dbReference type="FunFam" id="3.90.1800.10:FF:000004">
    <property type="entry name" value="DNA-directed RNA polymerase subunit beta"/>
    <property type="match status" value="1"/>
</dbReference>
<dbReference type="EC" id="2.7.7.6" evidence="18"/>
<evidence type="ECO:0000256" key="11">
    <source>
        <dbReference type="ARBA" id="ARBA00022771"/>
    </source>
</evidence>
<dbReference type="InterPro" id="IPR007645">
    <property type="entry name" value="RNA_pol_Rpb2_3"/>
</dbReference>
<dbReference type="OrthoDB" id="10248617at2759"/>
<comment type="similarity">
    <text evidence="4 17">Belongs to the RNA polymerase beta chain family.</text>
</comment>
<dbReference type="FunFam" id="3.90.1100.10:FF:000008">
    <property type="entry name" value="DNA-directed RNA polymerase subunit beta"/>
    <property type="match status" value="1"/>
</dbReference>
<comment type="subcellular location">
    <subcellularLocation>
        <location evidence="2">Nucleus</location>
    </subcellularLocation>
    <subcellularLocation>
        <location evidence="3">Plastid</location>
        <location evidence="3">Chloroplast</location>
    </subcellularLocation>
</comment>
<evidence type="ECO:0000259" key="21">
    <source>
        <dbReference type="Pfam" id="PF04560"/>
    </source>
</evidence>
<feature type="domain" description="DNA-directed RNA polymerase I subunit RPA2" evidence="25">
    <location>
        <begin position="599"/>
        <end position="668"/>
    </location>
</feature>